<keyword evidence="2 4" id="KW-0808">Transferase</keyword>
<evidence type="ECO:0000313" key="5">
    <source>
        <dbReference type="Proteomes" id="UP001379945"/>
    </source>
</evidence>
<accession>A0ABU9BZY6</accession>
<dbReference type="RefSeq" id="WP_341397305.1">
    <property type="nucleotide sequence ID" value="NZ_JBBUTI010000001.1"/>
</dbReference>
<dbReference type="InterPro" id="IPR007041">
    <property type="entry name" value="Arg_succinylTrfase_AstA/AruG"/>
</dbReference>
<sequence>MTDTLLINVRQEAAPNALDPQAASWHLQMPAGDGSPELHLGLQGGTGLDRPRHWIHLGTRAHAAPELGLHHRQTMLMLGSNLTGAIELTGLAAPALLAAEAERQQALLDAAVLLLGWMAHQQPANLGLTVFGALPGLRDERGQSPFWAALGQHFAGMTPAQAAQRLGAHWADDLAPLLPRHPVMLSLLPAGAQAVVSQVAPAASRLAQQLVMQGLASGRHVDLVDAGPVHEAPLASLLARRGAAQRHLQALPAEAAEPLSRWWCWAPARGVLLRAEGRLADDGRLQLPSGALATLGAQLDEAFWSAPG</sequence>
<dbReference type="EC" id="2.3.1.109" evidence="4"/>
<evidence type="ECO:0000256" key="2">
    <source>
        <dbReference type="ARBA" id="ARBA00022679"/>
    </source>
</evidence>
<protein>
    <submittedName>
        <fullName evidence="4">Arginine N-succinyltransferase</fullName>
        <ecNumber evidence="4">2.3.1.109</ecNumber>
    </submittedName>
</protein>
<proteinExistence type="predicted"/>
<evidence type="ECO:0000256" key="3">
    <source>
        <dbReference type="ARBA" id="ARBA00023315"/>
    </source>
</evidence>
<dbReference type="InterPro" id="IPR016181">
    <property type="entry name" value="Acyl_CoA_acyltransferase"/>
</dbReference>
<dbReference type="EMBL" id="JBBUTI010000001">
    <property type="protein sequence ID" value="MEK8045160.1"/>
    <property type="molecule type" value="Genomic_DNA"/>
</dbReference>
<dbReference type="SUPFAM" id="SSF55729">
    <property type="entry name" value="Acyl-CoA N-acyltransferases (Nat)"/>
    <property type="match status" value="1"/>
</dbReference>
<dbReference type="PANTHER" id="PTHR30420">
    <property type="entry name" value="N-SUCCINYLARGININE DIHYDROLASE"/>
    <property type="match status" value="1"/>
</dbReference>
<reference evidence="4 5" key="1">
    <citation type="submission" date="2024-04" db="EMBL/GenBank/DDBJ databases">
        <title>Novel species of the genus Ideonella isolated from streams.</title>
        <authorList>
            <person name="Lu H."/>
        </authorList>
    </citation>
    <scope>NUCLEOTIDE SEQUENCE [LARGE SCALE GENOMIC DNA]</scope>
    <source>
        <strain evidence="4 5">LYT19W</strain>
    </source>
</reference>
<dbReference type="GO" id="GO:0008791">
    <property type="term" value="F:arginine N-succinyltransferase activity"/>
    <property type="evidence" value="ECO:0007669"/>
    <property type="project" value="UniProtKB-EC"/>
</dbReference>
<keyword evidence="5" id="KW-1185">Reference proteome</keyword>
<name>A0ABU9BZY6_9BURK</name>
<gene>
    <name evidence="4" type="ORF">AACH00_02220</name>
</gene>
<evidence type="ECO:0000256" key="1">
    <source>
        <dbReference type="ARBA" id="ARBA00022503"/>
    </source>
</evidence>
<comment type="caution">
    <text evidence="4">The sequence shown here is derived from an EMBL/GenBank/DDBJ whole genome shotgun (WGS) entry which is preliminary data.</text>
</comment>
<dbReference type="Proteomes" id="UP001379945">
    <property type="component" value="Unassembled WGS sequence"/>
</dbReference>
<dbReference type="PANTHER" id="PTHR30420:SF1">
    <property type="entry name" value="ARGININE N-SUCCINYLTRANSFERASE"/>
    <property type="match status" value="1"/>
</dbReference>
<organism evidence="4 5">
    <name type="scientific">Ideonella margarita</name>
    <dbReference type="NCBI Taxonomy" id="2984191"/>
    <lineage>
        <taxon>Bacteria</taxon>
        <taxon>Pseudomonadati</taxon>
        <taxon>Pseudomonadota</taxon>
        <taxon>Betaproteobacteria</taxon>
        <taxon>Burkholderiales</taxon>
        <taxon>Sphaerotilaceae</taxon>
        <taxon>Ideonella</taxon>
    </lineage>
</organism>
<keyword evidence="1" id="KW-0056">Arginine metabolism</keyword>
<dbReference type="Pfam" id="PF04958">
    <property type="entry name" value="AstA"/>
    <property type="match status" value="1"/>
</dbReference>
<keyword evidence="3 4" id="KW-0012">Acyltransferase</keyword>
<evidence type="ECO:0000313" key="4">
    <source>
        <dbReference type="EMBL" id="MEK8045160.1"/>
    </source>
</evidence>